<dbReference type="InterPro" id="IPR029052">
    <property type="entry name" value="Metallo-depent_PP-like"/>
</dbReference>
<comment type="caution">
    <text evidence="2">The sequence shown here is derived from an EMBL/GenBank/DDBJ whole genome shotgun (WGS) entry which is preliminary data.</text>
</comment>
<dbReference type="SUPFAM" id="SSF56300">
    <property type="entry name" value="Metallo-dependent phosphatases"/>
    <property type="match status" value="1"/>
</dbReference>
<dbReference type="Proteomes" id="UP000830835">
    <property type="component" value="Unassembled WGS sequence"/>
</dbReference>
<gene>
    <name evidence="2" type="ORF">JX360_01980</name>
</gene>
<protein>
    <submittedName>
        <fullName evidence="2">Metallophosphoesterase</fullName>
    </submittedName>
</protein>
<dbReference type="Gene3D" id="3.60.21.10">
    <property type="match status" value="1"/>
</dbReference>
<name>A0ABT0C7C1_THEVL</name>
<dbReference type="InterPro" id="IPR004843">
    <property type="entry name" value="Calcineurin-like_PHP"/>
</dbReference>
<evidence type="ECO:0000313" key="2">
    <source>
        <dbReference type="EMBL" id="MCJ2541682.1"/>
    </source>
</evidence>
<proteinExistence type="predicted"/>
<keyword evidence="3" id="KW-1185">Reference proteome</keyword>
<accession>A0ABT0C7C1</accession>
<evidence type="ECO:0000313" key="3">
    <source>
        <dbReference type="Proteomes" id="UP000830835"/>
    </source>
</evidence>
<dbReference type="CDD" id="cd00838">
    <property type="entry name" value="MPP_superfamily"/>
    <property type="match status" value="1"/>
</dbReference>
<evidence type="ECO:0000259" key="1">
    <source>
        <dbReference type="Pfam" id="PF00149"/>
    </source>
</evidence>
<sequence length="221" mass="24822">MGIRLLLGSDYHGSPKLIQQALAHLPQVDAYINCGDFCSKAGKPSRKATQGFHPAARAEVEHLQSFLKAVDRLKKPWLFLPGNHDPTASVLMPLAGMCGRAITESCCFEWIGLRVLAVPWTPPCGWGWQLTSSHLQELLTLFERPPYPIDLLITHAPPRGLLDEAGKWYHRRMPTLRPLLDQLQPRYYLCGHMHWDGGKVERCGPTLVVNAALHNMVLEIH</sequence>
<dbReference type="InterPro" id="IPR051693">
    <property type="entry name" value="UPF0046_metallophosphoest"/>
</dbReference>
<reference evidence="2" key="1">
    <citation type="submission" date="2021-02" db="EMBL/GenBank/DDBJ databases">
        <title>The CRISPR/cas machinery reduction and long-range gene transfer in the hot spring cyanobacterium Synechococcus.</title>
        <authorList>
            <person name="Dvorak P."/>
            <person name="Jahodarova E."/>
            <person name="Hasler P."/>
            <person name="Poulickova A."/>
        </authorList>
    </citation>
    <scope>NUCLEOTIDE SEQUENCE</scope>
    <source>
        <strain evidence="2">Rupite</strain>
    </source>
</reference>
<dbReference type="PANTHER" id="PTHR12905:SF0">
    <property type="entry name" value="CALCINEURIN-LIKE PHOSPHOESTERASE DOMAIN-CONTAINING PROTEIN"/>
    <property type="match status" value="1"/>
</dbReference>
<dbReference type="PANTHER" id="PTHR12905">
    <property type="entry name" value="METALLOPHOSPHOESTERASE"/>
    <property type="match status" value="1"/>
</dbReference>
<dbReference type="EMBL" id="JAFIRA010000002">
    <property type="protein sequence ID" value="MCJ2541682.1"/>
    <property type="molecule type" value="Genomic_DNA"/>
</dbReference>
<dbReference type="Pfam" id="PF00149">
    <property type="entry name" value="Metallophos"/>
    <property type="match status" value="1"/>
</dbReference>
<organism evidence="2 3">
    <name type="scientific">Thermostichus vulcanus str. 'Rupite'</name>
    <dbReference type="NCBI Taxonomy" id="2813851"/>
    <lineage>
        <taxon>Bacteria</taxon>
        <taxon>Bacillati</taxon>
        <taxon>Cyanobacteriota</taxon>
        <taxon>Cyanophyceae</taxon>
        <taxon>Thermostichales</taxon>
        <taxon>Thermostichaceae</taxon>
        <taxon>Thermostichus</taxon>
    </lineage>
</organism>
<dbReference type="RefSeq" id="WP_244348803.1">
    <property type="nucleotide sequence ID" value="NZ_JAFIRA010000002.1"/>
</dbReference>
<feature type="domain" description="Calcineurin-like phosphoesterase" evidence="1">
    <location>
        <begin position="4"/>
        <end position="195"/>
    </location>
</feature>